<dbReference type="GO" id="GO:0008270">
    <property type="term" value="F:zinc ion binding"/>
    <property type="evidence" value="ECO:0007669"/>
    <property type="project" value="UniProtKB-KW"/>
</dbReference>
<dbReference type="Pfam" id="PF01753">
    <property type="entry name" value="zf-MYND"/>
    <property type="match status" value="1"/>
</dbReference>
<dbReference type="InterPro" id="IPR002893">
    <property type="entry name" value="Znf_MYND"/>
</dbReference>
<keyword evidence="8" id="KW-1185">Reference proteome</keyword>
<evidence type="ECO:0000256" key="3">
    <source>
        <dbReference type="ARBA" id="ARBA00022833"/>
    </source>
</evidence>
<evidence type="ECO:0000256" key="2">
    <source>
        <dbReference type="ARBA" id="ARBA00022771"/>
    </source>
</evidence>
<dbReference type="EMBL" id="JADXDR010000019">
    <property type="protein sequence ID" value="KAI7845279.1"/>
    <property type="molecule type" value="Genomic_DNA"/>
</dbReference>
<name>A0AAD5E288_9CHLO</name>
<evidence type="ECO:0000256" key="4">
    <source>
        <dbReference type="PROSITE-ProRule" id="PRU00134"/>
    </source>
</evidence>
<protein>
    <recommendedName>
        <fullName evidence="6">MYND-type domain-containing protein</fullName>
    </recommendedName>
</protein>
<comment type="caution">
    <text evidence="7">The sequence shown here is derived from an EMBL/GenBank/DDBJ whole genome shotgun (WGS) entry which is preliminary data.</text>
</comment>
<accession>A0AAD5E288</accession>
<dbReference type="PROSITE" id="PS01360">
    <property type="entry name" value="ZF_MYND_1"/>
    <property type="match status" value="1"/>
</dbReference>
<feature type="region of interest" description="Disordered" evidence="5">
    <location>
        <begin position="99"/>
        <end position="134"/>
    </location>
</feature>
<keyword evidence="3" id="KW-0862">Zinc</keyword>
<keyword evidence="2 4" id="KW-0863">Zinc-finger</keyword>
<proteinExistence type="predicted"/>
<dbReference type="AlphaFoldDB" id="A0AAD5E288"/>
<dbReference type="Proteomes" id="UP001205105">
    <property type="component" value="Unassembled WGS sequence"/>
</dbReference>
<reference evidence="7" key="1">
    <citation type="submission" date="2020-11" db="EMBL/GenBank/DDBJ databases">
        <title>Chlorella ohadii genome sequencing and assembly.</title>
        <authorList>
            <person name="Murik O."/>
            <person name="Treves H."/>
            <person name="Kedem I."/>
            <person name="Shotland Y."/>
            <person name="Kaplan A."/>
        </authorList>
    </citation>
    <scope>NUCLEOTIDE SEQUENCE</scope>
    <source>
        <strain evidence="7">1</strain>
    </source>
</reference>
<feature type="compositionally biased region" description="Low complexity" evidence="5">
    <location>
        <begin position="121"/>
        <end position="134"/>
    </location>
</feature>
<dbReference type="Gene3D" id="6.10.140.2220">
    <property type="match status" value="1"/>
</dbReference>
<organism evidence="7 8">
    <name type="scientific">Chlorella ohadii</name>
    <dbReference type="NCBI Taxonomy" id="2649997"/>
    <lineage>
        <taxon>Eukaryota</taxon>
        <taxon>Viridiplantae</taxon>
        <taxon>Chlorophyta</taxon>
        <taxon>core chlorophytes</taxon>
        <taxon>Trebouxiophyceae</taxon>
        <taxon>Chlorellales</taxon>
        <taxon>Chlorellaceae</taxon>
        <taxon>Chlorella clade</taxon>
        <taxon>Chlorella</taxon>
    </lineage>
</organism>
<evidence type="ECO:0000256" key="5">
    <source>
        <dbReference type="SAM" id="MobiDB-lite"/>
    </source>
</evidence>
<keyword evidence="1" id="KW-0479">Metal-binding</keyword>
<feature type="domain" description="MYND-type" evidence="6">
    <location>
        <begin position="348"/>
        <end position="385"/>
    </location>
</feature>
<dbReference type="SUPFAM" id="SSF144232">
    <property type="entry name" value="HIT/MYND zinc finger-like"/>
    <property type="match status" value="1"/>
</dbReference>
<dbReference type="PROSITE" id="PS50865">
    <property type="entry name" value="ZF_MYND_2"/>
    <property type="match status" value="1"/>
</dbReference>
<sequence>MLDRLAAYMHCIAPASSGGGGSATAAAPAAANAQQQPSGAAVEADCEALAEVLRLYLTASQCSDDFEGLQMATDAAAMLAAPDRQAAIARALRHLAAAEAADEGAAGEQHMKREQQDEQQEAQQAQQAQQEEQQPGLPTLAQLRYACCHLAAESALQVAALSQQPLAAAAAGQQQQALTDEQREAVQAAEDGSINELLELEPDNPKGLVAAALASGRCGQPAERVAGLYLSAHRLAVEQRSDWWATLAAARALTHAAERPEAVDGDTLAAAVAAFQQAEPPLKRCRRQLPPDWVQQLDASWDLAEQLLPSAARHVQLTVKQQAGAADEEGATGAAEVDAAGTGQAAGCAYCGEEAAALRCARCRRQVYCNRECQRNAWKSHKKTCQPAA</sequence>
<gene>
    <name evidence="7" type="ORF">COHA_001122</name>
</gene>
<evidence type="ECO:0000313" key="7">
    <source>
        <dbReference type="EMBL" id="KAI7845279.1"/>
    </source>
</evidence>
<evidence type="ECO:0000256" key="1">
    <source>
        <dbReference type="ARBA" id="ARBA00022723"/>
    </source>
</evidence>
<evidence type="ECO:0000313" key="8">
    <source>
        <dbReference type="Proteomes" id="UP001205105"/>
    </source>
</evidence>
<evidence type="ECO:0000259" key="6">
    <source>
        <dbReference type="PROSITE" id="PS50865"/>
    </source>
</evidence>